<keyword evidence="6" id="KW-1185">Reference proteome</keyword>
<organism evidence="5 6">
    <name type="scientific">Trametes cubensis</name>
    <dbReference type="NCBI Taxonomy" id="1111947"/>
    <lineage>
        <taxon>Eukaryota</taxon>
        <taxon>Fungi</taxon>
        <taxon>Dikarya</taxon>
        <taxon>Basidiomycota</taxon>
        <taxon>Agaricomycotina</taxon>
        <taxon>Agaricomycetes</taxon>
        <taxon>Polyporales</taxon>
        <taxon>Polyporaceae</taxon>
        <taxon>Trametes</taxon>
    </lineage>
</organism>
<evidence type="ECO:0000313" key="6">
    <source>
        <dbReference type="Proteomes" id="UP001215151"/>
    </source>
</evidence>
<feature type="region of interest" description="Disordered" evidence="3">
    <location>
        <begin position="204"/>
        <end position="237"/>
    </location>
</feature>
<feature type="compositionally biased region" description="Polar residues" evidence="3">
    <location>
        <begin position="354"/>
        <end position="366"/>
    </location>
</feature>
<keyword evidence="2" id="KW-0456">Lyase</keyword>
<dbReference type="AlphaFoldDB" id="A0AAD7XF89"/>
<sequence>MSHRSPFVVHVDLFCKALTLWCHRVTMTMTCIGTQLTSIGNTTGMRSGRHRDMDHLNGHILYMPHACTSRYDAFVSRPRKLVADRHARSGGASQPPVPNSIVLCVCEQHAASYKLLAGLVAADPNDWVNVNYVLQQSTAGNTAAARQSILNKASGTAKSGPWSVVNKNSVTPPSGDVHDYLSWAPYHWPDCNWCSKGTNHLSGPNQGGNSTDDGSGGDDSGGFDGGDPYEDGGGDDDAAYELAVLNNLALGRRSAAKAHGDAHRRMVRRKRNALHHGTPGSTAMPARRQEAWSSDTATWATAALFDAVPLPTDGDSPVPSISPDLGNLPSASSSSSSVKTINGTPAPAQAPAKTQGSKCTPSPTKSLAPSATWTTCPYVVRDGQVNPDVRTLPDSPAAVDMTQSVLYNAVAYGVQKTRAYSQNVAKFIDAFFLTPATAMNPNMNYGQQVRGPGKDHQIGTYTGILDLRGLVKVVNAIQILKAAASPDWTAARDKAMTSWMKSYVSWLQNSALGQQTASKANNHLTFYVNQLAAAKMYIGDTQGAQAALKQYFTDQFLDQIAASGEQPFEAVRTRPYHYRCFNLEAMITNAKLGDQLGMNFWTAKSKYGATIQTALDYTMGLNPKGEDVSDIFPHVAAVAAAYGDPKGKYAAFLQQMDSDYTSEPFYFYDQSGALPNSPAGGSRAAVKHRRDAIQESVANVTKVLDADTGDNARQMAAQVLDDVGSGEIPFECPAVFQSAKETELEDGLFVTCNQLEPFYELVSNVGPGVLL</sequence>
<name>A0AAD7XF89_9APHY</name>
<comment type="caution">
    <text evidence="5">The sequence shown here is derived from an EMBL/GenBank/DDBJ whole genome shotgun (WGS) entry which is preliminary data.</text>
</comment>
<accession>A0AAD7XF89</accession>
<dbReference type="InterPro" id="IPR008397">
    <property type="entry name" value="Alginate_lyase_dom"/>
</dbReference>
<evidence type="ECO:0000256" key="2">
    <source>
        <dbReference type="ARBA" id="ARBA00023239"/>
    </source>
</evidence>
<feature type="compositionally biased region" description="Basic residues" evidence="3">
    <location>
        <begin position="265"/>
        <end position="274"/>
    </location>
</feature>
<dbReference type="SUPFAM" id="SSF48230">
    <property type="entry name" value="Chondroitin AC/alginate lyase"/>
    <property type="match status" value="1"/>
</dbReference>
<protein>
    <recommendedName>
        <fullName evidence="4">Alginate lyase domain-containing protein</fullName>
    </recommendedName>
</protein>
<dbReference type="GO" id="GO:0016829">
    <property type="term" value="F:lyase activity"/>
    <property type="evidence" value="ECO:0007669"/>
    <property type="project" value="UniProtKB-KW"/>
</dbReference>
<feature type="region of interest" description="Disordered" evidence="3">
    <location>
        <begin position="256"/>
        <end position="289"/>
    </location>
</feature>
<keyword evidence="1" id="KW-0732">Signal</keyword>
<evidence type="ECO:0000256" key="3">
    <source>
        <dbReference type="SAM" id="MobiDB-lite"/>
    </source>
</evidence>
<dbReference type="Pfam" id="PF05426">
    <property type="entry name" value="Alginate_lyase"/>
    <property type="match status" value="1"/>
</dbReference>
<feature type="domain" description="Alginate lyase" evidence="4">
    <location>
        <begin position="351"/>
        <end position="619"/>
    </location>
</feature>
<dbReference type="InterPro" id="IPR008929">
    <property type="entry name" value="Chondroitin_lyas"/>
</dbReference>
<reference evidence="5" key="1">
    <citation type="submission" date="2022-11" db="EMBL/GenBank/DDBJ databases">
        <title>Genome Sequence of Cubamyces cubensis.</title>
        <authorList>
            <person name="Buettner E."/>
        </authorList>
    </citation>
    <scope>NUCLEOTIDE SEQUENCE</scope>
    <source>
        <strain evidence="5">MPL-01</strain>
    </source>
</reference>
<evidence type="ECO:0000313" key="5">
    <source>
        <dbReference type="EMBL" id="KAJ8494905.1"/>
    </source>
</evidence>
<evidence type="ECO:0000256" key="1">
    <source>
        <dbReference type="ARBA" id="ARBA00022729"/>
    </source>
</evidence>
<dbReference type="GO" id="GO:0042597">
    <property type="term" value="C:periplasmic space"/>
    <property type="evidence" value="ECO:0007669"/>
    <property type="project" value="InterPro"/>
</dbReference>
<dbReference type="EMBL" id="JAPEVG010000030">
    <property type="protein sequence ID" value="KAJ8494905.1"/>
    <property type="molecule type" value="Genomic_DNA"/>
</dbReference>
<dbReference type="Proteomes" id="UP001215151">
    <property type="component" value="Unassembled WGS sequence"/>
</dbReference>
<feature type="region of interest" description="Disordered" evidence="3">
    <location>
        <begin position="314"/>
        <end position="366"/>
    </location>
</feature>
<feature type="compositionally biased region" description="Acidic residues" evidence="3">
    <location>
        <begin position="227"/>
        <end position="237"/>
    </location>
</feature>
<dbReference type="Gene3D" id="1.50.10.100">
    <property type="entry name" value="Chondroitin AC/alginate lyase"/>
    <property type="match status" value="2"/>
</dbReference>
<evidence type="ECO:0000259" key="4">
    <source>
        <dbReference type="Pfam" id="PF05426"/>
    </source>
</evidence>
<gene>
    <name evidence="5" type="ORF">ONZ51_g2009</name>
</gene>
<proteinExistence type="predicted"/>